<evidence type="ECO:0000256" key="1">
    <source>
        <dbReference type="SAM" id="Phobius"/>
    </source>
</evidence>
<keyword evidence="1" id="KW-0472">Membrane</keyword>
<keyword evidence="1" id="KW-1133">Transmembrane helix</keyword>
<feature type="transmembrane region" description="Helical" evidence="1">
    <location>
        <begin position="250"/>
        <end position="269"/>
    </location>
</feature>
<keyword evidence="3" id="KW-0378">Hydrolase</keyword>
<dbReference type="GO" id="GO:0008237">
    <property type="term" value="F:metallopeptidase activity"/>
    <property type="evidence" value="ECO:0007669"/>
    <property type="project" value="UniProtKB-KW"/>
</dbReference>
<dbReference type="RefSeq" id="WP_129191050.1">
    <property type="nucleotide sequence ID" value="NZ_CP035491.1"/>
</dbReference>
<dbReference type="InterPro" id="IPR042150">
    <property type="entry name" value="MmRce1-like"/>
</dbReference>
<evidence type="ECO:0000313" key="3">
    <source>
        <dbReference type="EMBL" id="QAY73613.1"/>
    </source>
</evidence>
<keyword evidence="1" id="KW-0812">Transmembrane</keyword>
<dbReference type="GO" id="GO:0006508">
    <property type="term" value="P:proteolysis"/>
    <property type="evidence" value="ECO:0007669"/>
    <property type="project" value="UniProtKB-KW"/>
</dbReference>
<dbReference type="KEGG" id="agf:ET445_09940"/>
<feature type="transmembrane region" description="Helical" evidence="1">
    <location>
        <begin position="198"/>
        <end position="216"/>
    </location>
</feature>
<organism evidence="3 4">
    <name type="scientific">Agromyces protaetiae</name>
    <dbReference type="NCBI Taxonomy" id="2509455"/>
    <lineage>
        <taxon>Bacteria</taxon>
        <taxon>Bacillati</taxon>
        <taxon>Actinomycetota</taxon>
        <taxon>Actinomycetes</taxon>
        <taxon>Micrococcales</taxon>
        <taxon>Microbacteriaceae</taxon>
        <taxon>Agromyces</taxon>
    </lineage>
</organism>
<dbReference type="Proteomes" id="UP000291259">
    <property type="component" value="Chromosome"/>
</dbReference>
<evidence type="ECO:0000313" key="4">
    <source>
        <dbReference type="Proteomes" id="UP000291259"/>
    </source>
</evidence>
<keyword evidence="3" id="KW-0645">Protease</keyword>
<feature type="transmembrane region" description="Helical" evidence="1">
    <location>
        <begin position="12"/>
        <end position="33"/>
    </location>
</feature>
<feature type="transmembrane region" description="Helical" evidence="1">
    <location>
        <begin position="223"/>
        <end position="244"/>
    </location>
</feature>
<dbReference type="PANTHER" id="PTHR35797">
    <property type="entry name" value="PROTEASE-RELATED"/>
    <property type="match status" value="1"/>
</dbReference>
<dbReference type="EMBL" id="CP035491">
    <property type="protein sequence ID" value="QAY73613.1"/>
    <property type="molecule type" value="Genomic_DNA"/>
</dbReference>
<feature type="transmembrane region" description="Helical" evidence="1">
    <location>
        <begin position="39"/>
        <end position="63"/>
    </location>
</feature>
<gene>
    <name evidence="3" type="ORF">ET445_09940</name>
</gene>
<dbReference type="OrthoDB" id="3693644at2"/>
<accession>A0A4P6FEZ3</accession>
<dbReference type="AlphaFoldDB" id="A0A4P6FEZ3"/>
<dbReference type="PANTHER" id="PTHR35797:SF1">
    <property type="entry name" value="PROTEASE"/>
    <property type="match status" value="1"/>
</dbReference>
<feature type="domain" description="CAAX prenyl protease 2/Lysostaphin resistance protein A-like" evidence="2">
    <location>
        <begin position="127"/>
        <end position="236"/>
    </location>
</feature>
<feature type="transmembrane region" description="Helical" evidence="1">
    <location>
        <begin position="83"/>
        <end position="110"/>
    </location>
</feature>
<name>A0A4P6FEZ3_9MICO</name>
<reference evidence="3 4" key="1">
    <citation type="submission" date="2019-01" db="EMBL/GenBank/DDBJ databases">
        <title>Genome sequencing of strain FW100M-8.</title>
        <authorList>
            <person name="Heo J."/>
            <person name="Kim S.-J."/>
            <person name="Kim J.-S."/>
            <person name="Hong S.-B."/>
            <person name="Kwon S.-W."/>
        </authorList>
    </citation>
    <scope>NUCLEOTIDE SEQUENCE [LARGE SCALE GENOMIC DNA]</scope>
    <source>
        <strain evidence="3 4">FW100M-8</strain>
    </source>
</reference>
<protein>
    <submittedName>
        <fullName evidence="3">CPBP family intramembrane metalloprotease</fullName>
    </submittedName>
</protein>
<feature type="transmembrane region" description="Helical" evidence="1">
    <location>
        <begin position="122"/>
        <end position="140"/>
    </location>
</feature>
<proteinExistence type="predicted"/>
<dbReference type="GO" id="GO:0080120">
    <property type="term" value="P:CAAX-box protein maturation"/>
    <property type="evidence" value="ECO:0007669"/>
    <property type="project" value="UniProtKB-ARBA"/>
</dbReference>
<dbReference type="Pfam" id="PF02517">
    <property type="entry name" value="Rce1-like"/>
    <property type="match status" value="1"/>
</dbReference>
<dbReference type="InterPro" id="IPR003675">
    <property type="entry name" value="Rce1/LyrA-like_dom"/>
</dbReference>
<feature type="transmembrane region" description="Helical" evidence="1">
    <location>
        <begin position="160"/>
        <end position="178"/>
    </location>
</feature>
<sequence length="306" mass="33106">MTARPNFVRRFPLVSYFVIALAISWIVVLAHVLPDPDLPTTWVTIVCITAGPFVAAFTVQAIVNGRAGILRLLRGLVRVRVSWVWYVVVLLGIPAVLVAGTVVLPGALASMDVSMQAVPGGWASYLWNFPLVLLVGGPLLEEPGWRGFALPRLETRFGQWGPIVGTLVLGVIWALWHFPQYMMPAWAAQNGGVDLPAMLVYIASVLPIAVLLTWIYNRTRGSLFMTVLAHTSINAFSIYIGPMFPAQAGSLVNGFVGFGGAALLIVLFTRGRLGFDHYLRETSARDLALDGVTATAVTVSVSRSHA</sequence>
<keyword evidence="4" id="KW-1185">Reference proteome</keyword>
<evidence type="ECO:0000259" key="2">
    <source>
        <dbReference type="Pfam" id="PF02517"/>
    </source>
</evidence>
<dbReference type="GO" id="GO:0004175">
    <property type="term" value="F:endopeptidase activity"/>
    <property type="evidence" value="ECO:0007669"/>
    <property type="project" value="UniProtKB-ARBA"/>
</dbReference>
<keyword evidence="3" id="KW-0482">Metalloprotease</keyword>